<dbReference type="AlphaFoldDB" id="A0A6N4RFL0"/>
<evidence type="ECO:0000313" key="4">
    <source>
        <dbReference type="Proteomes" id="UP000320948"/>
    </source>
</evidence>
<evidence type="ECO:0000256" key="2">
    <source>
        <dbReference type="SAM" id="SignalP"/>
    </source>
</evidence>
<reference evidence="3 4" key="1">
    <citation type="journal article" date="2017" name="Nat. Commun.">
        <title>In situ click chemistry generation of cyclooxygenase-2 inhibitors.</title>
        <authorList>
            <person name="Bhardwaj A."/>
            <person name="Kaur J."/>
            <person name="Wuest M."/>
            <person name="Wuest F."/>
        </authorList>
    </citation>
    <scope>NUCLEOTIDE SEQUENCE [LARGE SCALE GENOMIC DNA]</scope>
    <source>
        <strain evidence="3">S2_018_000_R2_106</strain>
    </source>
</reference>
<feature type="signal peptide" evidence="2">
    <location>
        <begin position="1"/>
        <end position="22"/>
    </location>
</feature>
<keyword evidence="2" id="KW-0732">Signal</keyword>
<name>A0A6N4RFL0_BLAVI</name>
<protein>
    <submittedName>
        <fullName evidence="3">Uncharacterized protein</fullName>
    </submittedName>
</protein>
<gene>
    <name evidence="3" type="ORF">DI628_04490</name>
</gene>
<proteinExistence type="predicted"/>
<feature type="region of interest" description="Disordered" evidence="1">
    <location>
        <begin position="32"/>
        <end position="59"/>
    </location>
</feature>
<organism evidence="3 4">
    <name type="scientific">Blastochloris viridis</name>
    <name type="common">Rhodopseudomonas viridis</name>
    <dbReference type="NCBI Taxonomy" id="1079"/>
    <lineage>
        <taxon>Bacteria</taxon>
        <taxon>Pseudomonadati</taxon>
        <taxon>Pseudomonadota</taxon>
        <taxon>Alphaproteobacteria</taxon>
        <taxon>Hyphomicrobiales</taxon>
        <taxon>Blastochloridaceae</taxon>
        <taxon>Blastochloris</taxon>
    </lineage>
</organism>
<dbReference type="Proteomes" id="UP000320948">
    <property type="component" value="Unassembled WGS sequence"/>
</dbReference>
<sequence>MKRLFMGTMLLVILFVNAAAWAGHAVPDLSGHHDPVQDYGAEDVPEREDTLVEPAEVAM</sequence>
<evidence type="ECO:0000256" key="1">
    <source>
        <dbReference type="SAM" id="MobiDB-lite"/>
    </source>
</evidence>
<feature type="chain" id="PRO_5026956493" evidence="2">
    <location>
        <begin position="23"/>
        <end position="59"/>
    </location>
</feature>
<evidence type="ECO:0000313" key="3">
    <source>
        <dbReference type="EMBL" id="TKW61884.1"/>
    </source>
</evidence>
<accession>A0A6N4RFL0</accession>
<comment type="caution">
    <text evidence="3">The sequence shown here is derived from an EMBL/GenBank/DDBJ whole genome shotgun (WGS) entry which is preliminary data.</text>
</comment>
<dbReference type="EMBL" id="VAFM01000001">
    <property type="protein sequence ID" value="TKW61884.1"/>
    <property type="molecule type" value="Genomic_DNA"/>
</dbReference>